<dbReference type="PANTHER" id="PTHR46411">
    <property type="entry name" value="FAMILY ATPASE, PUTATIVE-RELATED"/>
    <property type="match status" value="1"/>
</dbReference>
<dbReference type="Proteomes" id="UP000235672">
    <property type="component" value="Unassembled WGS sequence"/>
</dbReference>
<dbReference type="STRING" id="1745343.A0A2J6PQG9"/>
<reference evidence="2 3" key="1">
    <citation type="submission" date="2016-05" db="EMBL/GenBank/DDBJ databases">
        <title>A degradative enzymes factory behind the ericoid mycorrhizal symbiosis.</title>
        <authorList>
            <consortium name="DOE Joint Genome Institute"/>
            <person name="Martino E."/>
            <person name="Morin E."/>
            <person name="Grelet G."/>
            <person name="Kuo A."/>
            <person name="Kohler A."/>
            <person name="Daghino S."/>
            <person name="Barry K."/>
            <person name="Choi C."/>
            <person name="Cichocki N."/>
            <person name="Clum A."/>
            <person name="Copeland A."/>
            <person name="Hainaut M."/>
            <person name="Haridas S."/>
            <person name="Labutti K."/>
            <person name="Lindquist E."/>
            <person name="Lipzen A."/>
            <person name="Khouja H.-R."/>
            <person name="Murat C."/>
            <person name="Ohm R."/>
            <person name="Olson A."/>
            <person name="Spatafora J."/>
            <person name="Veneault-Fourrey C."/>
            <person name="Henrissat B."/>
            <person name="Grigoriev I."/>
            <person name="Martin F."/>
            <person name="Perotto S."/>
        </authorList>
    </citation>
    <scope>NUCLEOTIDE SEQUENCE [LARGE SCALE GENOMIC DNA]</scope>
    <source>
        <strain evidence="2 3">UAMH 7357</strain>
    </source>
</reference>
<evidence type="ECO:0000313" key="2">
    <source>
        <dbReference type="EMBL" id="PMD16287.1"/>
    </source>
</evidence>
<evidence type="ECO:0000259" key="1">
    <source>
        <dbReference type="SMART" id="SM00382"/>
    </source>
</evidence>
<dbReference type="GO" id="GO:0005524">
    <property type="term" value="F:ATP binding"/>
    <property type="evidence" value="ECO:0007669"/>
    <property type="project" value="InterPro"/>
</dbReference>
<dbReference type="PANTHER" id="PTHR46411:SF3">
    <property type="entry name" value="AAA+ ATPASE DOMAIN-CONTAINING PROTEIN"/>
    <property type="match status" value="1"/>
</dbReference>
<keyword evidence="3" id="KW-1185">Reference proteome</keyword>
<dbReference type="Gene3D" id="3.40.50.300">
    <property type="entry name" value="P-loop containing nucleotide triphosphate hydrolases"/>
    <property type="match status" value="1"/>
</dbReference>
<feature type="domain" description="AAA+ ATPase" evidence="1">
    <location>
        <begin position="102"/>
        <end position="229"/>
    </location>
</feature>
<dbReference type="AlphaFoldDB" id="A0A2J6PQG9"/>
<dbReference type="GO" id="GO:0016887">
    <property type="term" value="F:ATP hydrolysis activity"/>
    <property type="evidence" value="ECO:0007669"/>
    <property type="project" value="InterPro"/>
</dbReference>
<name>A0A2J6PQG9_9HELO</name>
<dbReference type="InterPro" id="IPR003593">
    <property type="entry name" value="AAA+_ATPase"/>
</dbReference>
<dbReference type="CDD" id="cd19481">
    <property type="entry name" value="RecA-like_protease"/>
    <property type="match status" value="1"/>
</dbReference>
<proteinExistence type="predicted"/>
<accession>A0A2J6PQG9</accession>
<keyword evidence="2" id="KW-0378">Hydrolase</keyword>
<protein>
    <submittedName>
        <fullName evidence="2">P-loop containing nucleoside triphosphate hydrolase protein</fullName>
    </submittedName>
</protein>
<dbReference type="SMART" id="SM00382">
    <property type="entry name" value="AAA"/>
    <property type="match status" value="1"/>
</dbReference>
<dbReference type="Pfam" id="PF23232">
    <property type="entry name" value="AAA_lid_13"/>
    <property type="match status" value="1"/>
</dbReference>
<evidence type="ECO:0000313" key="3">
    <source>
        <dbReference type="Proteomes" id="UP000235672"/>
    </source>
</evidence>
<dbReference type="Pfam" id="PF00004">
    <property type="entry name" value="AAA"/>
    <property type="match status" value="1"/>
</dbReference>
<dbReference type="SUPFAM" id="SSF52540">
    <property type="entry name" value="P-loop containing nucleoside triphosphate hydrolases"/>
    <property type="match status" value="1"/>
</dbReference>
<dbReference type="EMBL" id="KZ613506">
    <property type="protein sequence ID" value="PMD16287.1"/>
    <property type="molecule type" value="Genomic_DNA"/>
</dbReference>
<gene>
    <name evidence="2" type="ORF">NA56DRAFT_580684</name>
</gene>
<dbReference type="OrthoDB" id="10042665at2759"/>
<dbReference type="InterPro" id="IPR056599">
    <property type="entry name" value="AAA_lid_fung"/>
</dbReference>
<sequence>MKLSPKEEGLDWEKVLNSSESFREWAKYFPSTFSSVDVESKAQDAYLIPINDGLGKAHWDKDLFLKQLVIDDEKRRLLRSLVENRLSGQLRSVGDLISNKGKGIIIVLHGPPGTGKTLVAESIAEFVERPLKYVSVGDVIANPKTIEQTLRKKFEDCAKMNAILLMDEADVVLEARSMEDFRRNAVVTTFLSQLEYFDGIMFLTTNRIGTIDAAFMSRIQVAIHMDTLNENQRNTLWKNWFENENLKLKPPNREALLGEVNKWAEIELNGREIRNTLNIAQSLAFSRTKEDGNMSCNDLKEAAREAQSFRKYFRTESERTKDAAQTLWGWGQQN</sequence>
<dbReference type="InterPro" id="IPR027417">
    <property type="entry name" value="P-loop_NTPase"/>
</dbReference>
<dbReference type="InterPro" id="IPR003959">
    <property type="entry name" value="ATPase_AAA_core"/>
</dbReference>
<organism evidence="2 3">
    <name type="scientific">Hyaloscypha hepaticicola</name>
    <dbReference type="NCBI Taxonomy" id="2082293"/>
    <lineage>
        <taxon>Eukaryota</taxon>
        <taxon>Fungi</taxon>
        <taxon>Dikarya</taxon>
        <taxon>Ascomycota</taxon>
        <taxon>Pezizomycotina</taxon>
        <taxon>Leotiomycetes</taxon>
        <taxon>Helotiales</taxon>
        <taxon>Hyaloscyphaceae</taxon>
        <taxon>Hyaloscypha</taxon>
    </lineage>
</organism>